<keyword evidence="1" id="KW-1133">Transmembrane helix</keyword>
<evidence type="ECO:0000313" key="2">
    <source>
        <dbReference type="EMBL" id="BDC98107.1"/>
    </source>
</evidence>
<feature type="transmembrane region" description="Helical" evidence="1">
    <location>
        <begin position="270"/>
        <end position="288"/>
    </location>
</feature>
<dbReference type="EMBL" id="AP025292">
    <property type="protein sequence ID" value="BDC98107.1"/>
    <property type="molecule type" value="Genomic_DNA"/>
</dbReference>
<dbReference type="Pfam" id="PF03929">
    <property type="entry name" value="PepSY_TM"/>
    <property type="match status" value="1"/>
</dbReference>
<dbReference type="Gene3D" id="2.130.10.10">
    <property type="entry name" value="YVTN repeat-like/Quinoprotein amine dehydrogenase"/>
    <property type="match status" value="1"/>
</dbReference>
<evidence type="ECO:0000313" key="3">
    <source>
        <dbReference type="Proteomes" id="UP001354989"/>
    </source>
</evidence>
<proteinExistence type="predicted"/>
<name>A0ABM7VB05_9BACT</name>
<reference evidence="2 3" key="1">
    <citation type="submission" date="2021-12" db="EMBL/GenBank/DDBJ databases">
        <title>Genome sequencing of bacteria with rrn-lacking chromosome and rrn-plasmid.</title>
        <authorList>
            <person name="Anda M."/>
            <person name="Iwasaki W."/>
        </authorList>
    </citation>
    <scope>NUCLEOTIDE SEQUENCE [LARGE SCALE GENOMIC DNA]</scope>
    <source>
        <strain evidence="2 3">NBRC 101262</strain>
    </source>
</reference>
<keyword evidence="3" id="KW-1185">Reference proteome</keyword>
<dbReference type="InterPro" id="IPR015943">
    <property type="entry name" value="WD40/YVTN_repeat-like_dom_sf"/>
</dbReference>
<dbReference type="Proteomes" id="UP001354989">
    <property type="component" value="Chromosome"/>
</dbReference>
<protein>
    <submittedName>
        <fullName evidence="2">Iron-regulated protein</fullName>
    </submittedName>
</protein>
<feature type="transmembrane region" description="Helical" evidence="1">
    <location>
        <begin position="222"/>
        <end position="243"/>
    </location>
</feature>
<accession>A0ABM7VB05</accession>
<dbReference type="InterPro" id="IPR005625">
    <property type="entry name" value="PepSY-ass_TM"/>
</dbReference>
<dbReference type="RefSeq" id="WP_338397495.1">
    <property type="nucleotide sequence ID" value="NZ_AP025292.1"/>
</dbReference>
<keyword evidence="1" id="KW-0472">Membrane</keyword>
<feature type="transmembrane region" description="Helical" evidence="1">
    <location>
        <begin position="21"/>
        <end position="40"/>
    </location>
</feature>
<keyword evidence="1" id="KW-0812">Transmembrane</keyword>
<sequence length="513" mass="59384">MKQSSKIGKWLYQKAKSWHKYLGVGLSLFLIWMSVSGIILNHPEAVADIGVPNVLVPDHYRPYEWNRSAMIDAQFIGKDTLFFAGKQGIWRSEDGGKHFYSERKQGFTTSPFGQKTNDLFYLPQQNKLFASTYQGLWCLDLKQNQWHRVDLGKYQNHHFVKMIQRQNQLILVGNSELLQSPIAFPLAFHPLSIKTKEAPFVDLISYFFALHSGWLFGLGGRLFMDLMALVLIFLSLTAIYIFLRKGKYFPFRKTKKSAWLKWSIDNHKQVGVITVIIMLAMGITGMFLRPPLLVALVGGKVKTSDIPTVFHKNPWYKTIHNATYDQQTDRLILETAKGIYTGKADGSGLFTPQNWKANVFVMGATVMEKRPNNHYLLGSFYGLKDYHEGDSMAINVLNHRWEKPYSGVQKPDHFMVTGYFQSPDGQQYFATHYQGLMNVNPVGKVPYKMPQALIDDYQMPLWNYMFEMHNGRLFSFIVGKYEILIIPLTGLLFFLLNITGAYEWGYRWWRKRR</sequence>
<feature type="transmembrane region" description="Helical" evidence="1">
    <location>
        <begin position="483"/>
        <end position="504"/>
    </location>
</feature>
<organism evidence="2 3">
    <name type="scientific">Persicobacter psychrovividus</name>
    <dbReference type="NCBI Taxonomy" id="387638"/>
    <lineage>
        <taxon>Bacteria</taxon>
        <taxon>Pseudomonadati</taxon>
        <taxon>Bacteroidota</taxon>
        <taxon>Cytophagia</taxon>
        <taxon>Cytophagales</taxon>
        <taxon>Persicobacteraceae</taxon>
        <taxon>Persicobacter</taxon>
    </lineage>
</organism>
<evidence type="ECO:0000256" key="1">
    <source>
        <dbReference type="SAM" id="Phobius"/>
    </source>
</evidence>
<gene>
    <name evidence="2" type="ORF">PEPS_03880</name>
</gene>